<feature type="compositionally biased region" description="Polar residues" evidence="3">
    <location>
        <begin position="520"/>
        <end position="530"/>
    </location>
</feature>
<gene>
    <name evidence="5" type="ORF">CEPIT_LOCUS23933</name>
</gene>
<feature type="region of interest" description="Disordered" evidence="3">
    <location>
        <begin position="323"/>
        <end position="355"/>
    </location>
</feature>
<evidence type="ECO:0000313" key="6">
    <source>
        <dbReference type="Proteomes" id="UP001152523"/>
    </source>
</evidence>
<dbReference type="Proteomes" id="UP001152523">
    <property type="component" value="Unassembled WGS sequence"/>
</dbReference>
<dbReference type="PROSITE" id="PS51774">
    <property type="entry name" value="NAB"/>
    <property type="match status" value="1"/>
</dbReference>
<feature type="domain" description="NAB" evidence="4">
    <location>
        <begin position="10"/>
        <end position="90"/>
    </location>
</feature>
<feature type="region of interest" description="Disordered" evidence="3">
    <location>
        <begin position="501"/>
        <end position="582"/>
    </location>
</feature>
<dbReference type="AlphaFoldDB" id="A0AAV0ED03"/>
<evidence type="ECO:0000259" key="4">
    <source>
        <dbReference type="PROSITE" id="PS51774"/>
    </source>
</evidence>
<dbReference type="Pfam" id="PF07765">
    <property type="entry name" value="KIP1"/>
    <property type="match status" value="1"/>
</dbReference>
<evidence type="ECO:0000256" key="3">
    <source>
        <dbReference type="SAM" id="MobiDB-lite"/>
    </source>
</evidence>
<comment type="caution">
    <text evidence="5">The sequence shown here is derived from an EMBL/GenBank/DDBJ whole genome shotgun (WGS) entry which is preliminary data.</text>
</comment>
<feature type="non-terminal residue" evidence="5">
    <location>
        <position position="882"/>
    </location>
</feature>
<dbReference type="Pfam" id="PF24918">
    <property type="entry name" value="NET2A_C"/>
    <property type="match status" value="1"/>
</dbReference>
<dbReference type="InterPro" id="IPR056889">
    <property type="entry name" value="NET2A-D/KIP1-like_C"/>
</dbReference>
<dbReference type="InterPro" id="IPR011684">
    <property type="entry name" value="NAB"/>
</dbReference>
<dbReference type="PANTHER" id="PTHR31631:SF3">
    <property type="entry name" value="PROTEIN NETWORKED 2B"/>
    <property type="match status" value="1"/>
</dbReference>
<dbReference type="PANTHER" id="PTHR31631">
    <property type="entry name" value="PROTEIN NETWORKED 2D"/>
    <property type="match status" value="1"/>
</dbReference>
<feature type="compositionally biased region" description="Low complexity" evidence="3">
    <location>
        <begin position="325"/>
        <end position="344"/>
    </location>
</feature>
<feature type="compositionally biased region" description="Polar residues" evidence="3">
    <location>
        <begin position="541"/>
        <end position="574"/>
    </location>
</feature>
<accession>A0AAV0ED03</accession>
<feature type="coiled-coil region" evidence="2">
    <location>
        <begin position="623"/>
        <end position="685"/>
    </location>
</feature>
<organism evidence="5 6">
    <name type="scientific">Cuscuta epithymum</name>
    <dbReference type="NCBI Taxonomy" id="186058"/>
    <lineage>
        <taxon>Eukaryota</taxon>
        <taxon>Viridiplantae</taxon>
        <taxon>Streptophyta</taxon>
        <taxon>Embryophyta</taxon>
        <taxon>Tracheophyta</taxon>
        <taxon>Spermatophyta</taxon>
        <taxon>Magnoliopsida</taxon>
        <taxon>eudicotyledons</taxon>
        <taxon>Gunneridae</taxon>
        <taxon>Pentapetalae</taxon>
        <taxon>asterids</taxon>
        <taxon>lamiids</taxon>
        <taxon>Solanales</taxon>
        <taxon>Convolvulaceae</taxon>
        <taxon>Cuscuteae</taxon>
        <taxon>Cuscuta</taxon>
        <taxon>Cuscuta subgen. Cuscuta</taxon>
    </lineage>
</organism>
<dbReference type="GO" id="GO:0003779">
    <property type="term" value="F:actin binding"/>
    <property type="evidence" value="ECO:0007669"/>
    <property type="project" value="InterPro"/>
</dbReference>
<keyword evidence="6" id="KW-1185">Reference proteome</keyword>
<feature type="compositionally biased region" description="Basic and acidic residues" evidence="3">
    <location>
        <begin position="531"/>
        <end position="540"/>
    </location>
</feature>
<feature type="coiled-coil region" evidence="2">
    <location>
        <begin position="395"/>
        <end position="464"/>
    </location>
</feature>
<protein>
    <recommendedName>
        <fullName evidence="4">NAB domain-containing protein</fullName>
    </recommendedName>
</protein>
<keyword evidence="1 2" id="KW-0175">Coiled coil</keyword>
<evidence type="ECO:0000313" key="5">
    <source>
        <dbReference type="EMBL" id="CAH9121743.1"/>
    </source>
</evidence>
<proteinExistence type="predicted"/>
<reference evidence="5" key="1">
    <citation type="submission" date="2022-07" db="EMBL/GenBank/DDBJ databases">
        <authorList>
            <person name="Macas J."/>
            <person name="Novak P."/>
            <person name="Neumann P."/>
        </authorList>
    </citation>
    <scope>NUCLEOTIDE SEQUENCE</scope>
</reference>
<evidence type="ECO:0000256" key="2">
    <source>
        <dbReference type="SAM" id="Coils"/>
    </source>
</evidence>
<evidence type="ECO:0000256" key="1">
    <source>
        <dbReference type="ARBA" id="ARBA00023054"/>
    </source>
</evidence>
<dbReference type="Pfam" id="PF25014">
    <property type="entry name" value="NET2A"/>
    <property type="match status" value="1"/>
</dbReference>
<feature type="region of interest" description="Disordered" evidence="3">
    <location>
        <begin position="115"/>
        <end position="134"/>
    </location>
</feature>
<dbReference type="EMBL" id="CAMAPF010000921">
    <property type="protein sequence ID" value="CAH9121743.1"/>
    <property type="molecule type" value="Genomic_DNA"/>
</dbReference>
<sequence length="882" mass="100675">MLQRAARNAYSWWCASHIRTKQSKWLEQNLQDMEEKVDYILRILDEDGDSFARRAEMYYRRRPELLNFVEDFFRSYRALAERYDYISKELQSANRTIATVCPERVQLDMEDYDESSETFPERPQGERNIISPKDLPAAPKLSIPEIVSMANKKAKPSRLMSTKGLLKFNDDAESTHPTSGLSKDEALNEIDKIQKHILALQTEKEFVKSSYENGVVKYWDIENQITGLQARVTSLQDEFGIGAVIEDDEARTLMASTALKSCQETLDRLHGQQEQISEEAKIEHDKVEDARLRFQSLVKTFEGCQQPAPMGKLPVKRNMEESIKSDNNSNNNNNNNNDSSNNNNQKIENTNTQHEKIDIESLRVKIKEEIQSGGTSAHLTISGLAEKVDELVDKIIHLESAVVDQNAQVNRLREEANDLHANLQRTEEEKESLLKDSETMGNKIRELEEELQKVQNLNQSITEQSKYIYTRITEASCRVDDLSGKLLNVLPDEEVKDAISVKPVNSASSGKPTDDATVLDGNSSGSGDQETNVKFEKEESSISVPYTNPTSIKGFQTQDGLATDHSTSAISGNKSPKEKQMKDGIHHDLSTVAGQDEHGADDGEPNWRALFVNGLDERDKLLLEEYISVLRNYKESKRKLNESEKRRRAAHFQYVVQIKILRNSLALKDAEVQSLLKKLSSLNEEQVEALKSSESTTLPGLEAKDDNIKRQEVHRKTLSEYLDVPITGVDPAREGSTSREQLKLSSIQEYEDIKMNSIEEKINTDIDELLEENIEFWLRFSTSFHQIRKFQSAVKDLQDELQKKRPNKQKLESKPLEQLSEIRPIYRHLKEIQTELTLWLEHSAVLKDDLQNRLSSLCNLKEEITRFSQEGPQEEGNDLSVC</sequence>
<name>A0AAV0ED03_9ASTE</name>
<dbReference type="InterPro" id="IPR056888">
    <property type="entry name" value="NET2A-D/KIP1-like_dom"/>
</dbReference>